<dbReference type="Proteomes" id="UP000294309">
    <property type="component" value="Chromosome"/>
</dbReference>
<dbReference type="AlphaFoldDB" id="A0A4P7AHD0"/>
<evidence type="ECO:0000313" key="1">
    <source>
        <dbReference type="EMBL" id="QBQ07592.1"/>
    </source>
</evidence>
<dbReference type="RefSeq" id="WP_134297383.1">
    <property type="nucleotide sequence ID" value="NZ_CP038013.1"/>
</dbReference>
<proteinExistence type="predicted"/>
<organism evidence="1 2">
    <name type="scientific">Spiroplasma gladiatoris</name>
    <dbReference type="NCBI Taxonomy" id="2143"/>
    <lineage>
        <taxon>Bacteria</taxon>
        <taxon>Bacillati</taxon>
        <taxon>Mycoplasmatota</taxon>
        <taxon>Mollicutes</taxon>
        <taxon>Entomoplasmatales</taxon>
        <taxon>Spiroplasmataceae</taxon>
        <taxon>Spiroplasma</taxon>
    </lineage>
</organism>
<reference evidence="1 2" key="1">
    <citation type="submission" date="2019-03" db="EMBL/GenBank/DDBJ databases">
        <title>Complete genome sequence of Spiroplasma gladiatoris TG-1 (DSM 22552).</title>
        <authorList>
            <person name="Lin Y.-C."/>
            <person name="Chou L."/>
            <person name="Kuo C.-H."/>
        </authorList>
    </citation>
    <scope>NUCLEOTIDE SEQUENCE [LARGE SCALE GENOMIC DNA]</scope>
    <source>
        <strain evidence="1 2">TG-1</strain>
    </source>
</reference>
<name>A0A4P7AHD0_9MOLU</name>
<sequence length="89" mass="10529">MVNLKGNKSNILDFDTKKELINKYFKQNLSFRDLSKTYNISYSTVRRMCLDWEVYGDESLISKTGKHNKHNAKIITNSKVPKDKKNRWT</sequence>
<dbReference type="OrthoDB" id="389338at2"/>
<evidence type="ECO:0008006" key="3">
    <source>
        <dbReference type="Google" id="ProtNLM"/>
    </source>
</evidence>
<evidence type="ECO:0000313" key="2">
    <source>
        <dbReference type="Proteomes" id="UP000294309"/>
    </source>
</evidence>
<accession>A0A4P7AHD0</accession>
<gene>
    <name evidence="1" type="ORF">SGLAD_v1c03930</name>
</gene>
<keyword evidence="2" id="KW-1185">Reference proteome</keyword>
<dbReference type="EMBL" id="CP038013">
    <property type="protein sequence ID" value="QBQ07592.1"/>
    <property type="molecule type" value="Genomic_DNA"/>
</dbReference>
<protein>
    <recommendedName>
        <fullName evidence="3">Transposase</fullName>
    </recommendedName>
</protein>
<dbReference type="KEGG" id="sgq:SGLAD_v1c03930"/>